<feature type="domain" description="Ig-like" evidence="14">
    <location>
        <begin position="789"/>
        <end position="872"/>
    </location>
</feature>
<keyword evidence="3" id="KW-0964">Secreted</keyword>
<dbReference type="InterPro" id="IPR013783">
    <property type="entry name" value="Ig-like_fold"/>
</dbReference>
<feature type="domain" description="Ig-like" evidence="14">
    <location>
        <begin position="2729"/>
        <end position="2818"/>
    </location>
</feature>
<dbReference type="SUPFAM" id="SSF48726">
    <property type="entry name" value="Immunoglobulin"/>
    <property type="match status" value="27"/>
</dbReference>
<dbReference type="Gene3D" id="3.40.50.410">
    <property type="entry name" value="von Willebrand factor, type A domain"/>
    <property type="match status" value="1"/>
</dbReference>
<keyword evidence="4" id="KW-0812">Transmembrane</keyword>
<feature type="domain" description="Ig-like" evidence="14">
    <location>
        <begin position="2347"/>
        <end position="2440"/>
    </location>
</feature>
<evidence type="ECO:0000256" key="7">
    <source>
        <dbReference type="ARBA" id="ARBA00022989"/>
    </source>
</evidence>
<feature type="domain" description="Ig-like" evidence="14">
    <location>
        <begin position="1514"/>
        <end position="1608"/>
    </location>
</feature>
<dbReference type="GO" id="GO:0030424">
    <property type="term" value="C:axon"/>
    <property type="evidence" value="ECO:0007669"/>
    <property type="project" value="TreeGrafter"/>
</dbReference>
<keyword evidence="5 13" id="KW-0732">Signal</keyword>
<dbReference type="Gene3D" id="2.60.40.10">
    <property type="entry name" value="Immunoglobulins"/>
    <property type="match status" value="27"/>
</dbReference>
<feature type="domain" description="Ig-like" evidence="14">
    <location>
        <begin position="1613"/>
        <end position="1702"/>
    </location>
</feature>
<feature type="chain" id="PRO_5036226045" description="Ig-like domain-containing protein" evidence="13">
    <location>
        <begin position="19"/>
        <end position="3053"/>
    </location>
</feature>
<evidence type="ECO:0000313" key="17">
    <source>
        <dbReference type="Proteomes" id="UP000663828"/>
    </source>
</evidence>
<dbReference type="GO" id="GO:0005886">
    <property type="term" value="C:plasma membrane"/>
    <property type="evidence" value="ECO:0007669"/>
    <property type="project" value="TreeGrafter"/>
</dbReference>
<protein>
    <recommendedName>
        <fullName evidence="14">Ig-like domain-containing protein</fullName>
    </recommendedName>
</protein>
<dbReference type="InterPro" id="IPR007110">
    <property type="entry name" value="Ig-like_dom"/>
</dbReference>
<proteinExistence type="predicted"/>
<dbReference type="GO" id="GO:0098632">
    <property type="term" value="F:cell-cell adhesion mediator activity"/>
    <property type="evidence" value="ECO:0007669"/>
    <property type="project" value="TreeGrafter"/>
</dbReference>
<feature type="domain" description="Ig-like" evidence="14">
    <location>
        <begin position="967"/>
        <end position="1056"/>
    </location>
</feature>
<dbReference type="Pfam" id="PF13927">
    <property type="entry name" value="Ig_3"/>
    <property type="match status" value="13"/>
</dbReference>
<keyword evidence="7" id="KW-1133">Transmembrane helix</keyword>
<organism evidence="16 18">
    <name type="scientific">Adineta ricciae</name>
    <name type="common">Rotifer</name>
    <dbReference type="NCBI Taxonomy" id="249248"/>
    <lineage>
        <taxon>Eukaryota</taxon>
        <taxon>Metazoa</taxon>
        <taxon>Spiralia</taxon>
        <taxon>Gnathifera</taxon>
        <taxon>Rotifera</taxon>
        <taxon>Eurotatoria</taxon>
        <taxon>Bdelloidea</taxon>
        <taxon>Adinetida</taxon>
        <taxon>Adinetidae</taxon>
        <taxon>Adineta</taxon>
    </lineage>
</organism>
<dbReference type="OrthoDB" id="5985519at2759"/>
<dbReference type="SMART" id="SM00409">
    <property type="entry name" value="IG"/>
    <property type="match status" value="27"/>
</dbReference>
<dbReference type="Proteomes" id="UP000663828">
    <property type="component" value="Unassembled WGS sequence"/>
</dbReference>
<feature type="domain" description="Ig-like" evidence="14">
    <location>
        <begin position="1341"/>
        <end position="1424"/>
    </location>
</feature>
<keyword evidence="11" id="KW-0325">Glycoprotein</keyword>
<dbReference type="GO" id="GO:0070593">
    <property type="term" value="P:dendrite self-avoidance"/>
    <property type="evidence" value="ECO:0007669"/>
    <property type="project" value="TreeGrafter"/>
</dbReference>
<feature type="domain" description="Ig-like" evidence="14">
    <location>
        <begin position="2533"/>
        <end position="2615"/>
    </location>
</feature>
<feature type="domain" description="Ig-like" evidence="14">
    <location>
        <begin position="1800"/>
        <end position="1880"/>
    </location>
</feature>
<feature type="domain" description="Ig-like" evidence="14">
    <location>
        <begin position="2442"/>
        <end position="2530"/>
    </location>
</feature>
<dbReference type="FunFam" id="2.60.40.10:FF:000130">
    <property type="entry name" value="Hemicentin 1"/>
    <property type="match status" value="1"/>
</dbReference>
<feature type="domain" description="Ig-like" evidence="14">
    <location>
        <begin position="1971"/>
        <end position="2060"/>
    </location>
</feature>
<evidence type="ECO:0000313" key="15">
    <source>
        <dbReference type="EMBL" id="CAF0855404.1"/>
    </source>
</evidence>
<dbReference type="SUPFAM" id="SSF53300">
    <property type="entry name" value="vWA-like"/>
    <property type="match status" value="1"/>
</dbReference>
<evidence type="ECO:0000313" key="18">
    <source>
        <dbReference type="Proteomes" id="UP000663852"/>
    </source>
</evidence>
<evidence type="ECO:0000313" key="16">
    <source>
        <dbReference type="EMBL" id="CAF1166827.1"/>
    </source>
</evidence>
<evidence type="ECO:0000256" key="11">
    <source>
        <dbReference type="ARBA" id="ARBA00023180"/>
    </source>
</evidence>
<feature type="domain" description="Ig-like" evidence="14">
    <location>
        <begin position="1148"/>
        <end position="1241"/>
    </location>
</feature>
<dbReference type="EMBL" id="CAJNOJ010000128">
    <property type="protein sequence ID" value="CAF1166827.1"/>
    <property type="molecule type" value="Genomic_DNA"/>
</dbReference>
<feature type="domain" description="Ig-like" evidence="14">
    <location>
        <begin position="1429"/>
        <end position="1511"/>
    </location>
</feature>
<feature type="domain" description="Ig-like" evidence="14">
    <location>
        <begin position="609"/>
        <end position="696"/>
    </location>
</feature>
<dbReference type="CDD" id="cd00198">
    <property type="entry name" value="vWFA"/>
    <property type="match status" value="1"/>
</dbReference>
<dbReference type="InterPro" id="IPR056475">
    <property type="entry name" value="GBD_Hemicentin/VWA7"/>
</dbReference>
<dbReference type="InterPro" id="IPR056861">
    <property type="entry name" value="HMCN1-like_VWA"/>
</dbReference>
<feature type="domain" description="Ig-like" evidence="14">
    <location>
        <begin position="2159"/>
        <end position="2248"/>
    </location>
</feature>
<keyword evidence="12" id="KW-0393">Immunoglobulin domain</keyword>
<evidence type="ECO:0000256" key="3">
    <source>
        <dbReference type="ARBA" id="ARBA00022525"/>
    </source>
</evidence>
<dbReference type="InterPro" id="IPR036179">
    <property type="entry name" value="Ig-like_dom_sf"/>
</dbReference>
<feature type="domain" description="Ig-like" evidence="14">
    <location>
        <begin position="700"/>
        <end position="780"/>
    </location>
</feature>
<dbReference type="CDD" id="cd00096">
    <property type="entry name" value="Ig"/>
    <property type="match status" value="5"/>
</dbReference>
<feature type="domain" description="Ig-like" evidence="14">
    <location>
        <begin position="1707"/>
        <end position="1795"/>
    </location>
</feature>
<evidence type="ECO:0000256" key="5">
    <source>
        <dbReference type="ARBA" id="ARBA00022729"/>
    </source>
</evidence>
<feature type="domain" description="Ig-like" evidence="14">
    <location>
        <begin position="2065"/>
        <end position="2150"/>
    </location>
</feature>
<dbReference type="PANTHER" id="PTHR10075">
    <property type="entry name" value="BASIGIN RELATED"/>
    <property type="match status" value="1"/>
</dbReference>
<sequence>MRTILALILLVWIPSSKQINPPLGTSSVTFVFDVTGSMHDDLLQVIQGATHIYNATLRREQSIYDYILIPFADPDVGPVLKTRDSTRFQRGLQELIVQGGGDCPEMTITAIKLALEQSLPNSFIYVFTDARSKDYKLGDIVLKLIQEKQSQVVFVMTGDCGDPNHVGYQIFHKIAATSSGQVFTLHKKQVSEILNFVQYTTQTRKVNLLVIDRMKRNKENYILAVDSKLVEFTISVSGSNPQVILVDPTNKTLNPRDWFTRLLRLKEVYILNIKHPMIGQWHIQVTSSSAHSIRITGLSRLTFRHGFSMDPTIDLIRTRRQPIQGSLTHLIVEVNHMDDIRHAEQIELVDLFGNVLVQEPIRVNPQLPTFYSTMNKFQPPVHSSFFYIRLTGIDSDGHRFQRLSSTALTSYVPLKPVVNVEMNSIQIPSNIPTKLRCHVQSQLSYQVKWFKNGQLILTSNHPADITTVEYPINQPLETDDEGLYLCNATSTSGFDIGEIQVDVLAAPPVVQTIPSKSLFALINSTVMIDCLVQQDTKDYDLIWKQDLSSSVLVELREDRTSIYENGTLEIREIFRNIQKSDDGSVFVCVVKNEGGETQERITIHVQEIPHVYIYPQTITYSHHWNITLSCIVMNGIPRPLLIWRRQNNENPIEQSSTIRSHNGVLNIMTATKADEGFYECIGSNTAGEDIKTAQLIYADPPMVSTDNSHILISPGDNVDLICNVPGETFPDVRWFKSNELVTRHRTNENGYLEIRNAVENEDSGNYSCLVQNTVGSSSVSIRLDIGLKPTINIPKDSIQVEVGEQIELFCDIYGVPKPQIVWFHNKTHRLLDQNDRTEVLIVNAQEHHAGVYTCLAMNLFGNTSADIYLNVTMIPRFTFEAQRFLNGIISKPLLLPCNHIGLPKPTVKWFKDDQELVVEENRMMIDSTGSLNINSLDTGDRGSFICEISNVIGHAKQQYQVDVYEPPSSADDFAERELDVNVYDSVLLPCSVTAHPPPIITWFRQNIPIDPNDDINTYLHENGSLEIRKAELVYNDQYHCTATNPAGTITHHVKLSINIPPSITGAEEETFVQAPVNTSITLICPTIGTPQPAIQWFKAGRQLPIFDINDQYIIPSIKPIDEGMYRCVATNKAGSAQRLFNVSVYLSPYFENQSENHTRLQKKSAIINHTLVLICPAIGLPKPKIQWFYNGHDISSNKKHIYMKHNGKKLIITRIKSEDEGRYVCQATNTIGSIDIVYDVNVMVPPKFTHDNNGIFAKEQFYKAGEYLRLPCSAEGKPIPKRRWFFNGRSLVDLARIRTVYDGLYIEIEHVTLNDAGRYTCTVENPAGRAENHIDVDVAVPPIFNDSLTQVKLHALINSSVSLPCSVYGFPKPSVTWSFETNTVLEPEREEEYVIDHVQANHTGIYECTAKNRAGEIRKRFLLEAYAPPSINMNNETNRLIIRRNGSLHLQCPTSGHPIPITRWFKNEIEMYGIEKELIIPAVDRQDAGLYSCLVSNNIGTDRRYFNIIISGPPEILRSHINTHPSVVRGSSITLSCPYTTERSSLITIINTTWIPPSFQTEHELTRQLLQLNDNQLIIPNVQIEDGQIWKCIVANEYGSDSLEFQLEVLVPPDIVHEETEELFQVESNHTVQLTCQTFAHPPATIEWRKNGLAIDRTKYLITKINHTEILQVAVNNEHDGGTYTCIASNSIGKSEKQFLVDILLPPTFDYVPTSRHKIQLNRTYTLPCLVKGMPRPTIKWLKNGKKFDIDNKRVELFRDDQYLEIRYVNERDAGNYTCIAENIAGKAKHRVELQVLVPPRFGNDQTNIEAIFNSTINLTCTTYGNPKPIIVWLKEGRHLQYGSHYLPVALSSIQNDGRMIYTCIASNEAGNIEQHYRINRLVPPMIESISIAPTATPIAGNHFTLDCNANGIPEPVISWYFNNQRLSSGHNRYYQVIRASLNDTGIYTCLAENKIGSTKKDIEINILLPPAILNNGPMINEITKLKGESLILTCLLHAVPLPTIVWTKNDQILSDFERISIRDSNMKLYIENISLIDRGRYQCHAENLAGRSQQIFDIQVYAPPEVQLANINRNPYVILGKNIILSCHGFGVPELNYQWFKDEKNLVESYSYARLLGNGDKLQIDSAHLSDAGFYTCHMSNVAGQLNLTYQVDVFTPPTIDRSNLVEIYQVKSNQTARLECPMHGKPTPNIMWLMNGRDMKTNHERYELLEENRVLVIQSVNVNDHARYTCIGTNIAGELSNHIELQIFVPPVIQREPNEDNVTVIQHHHIALTCTANGDPWPSVSWEKDGLPVDRTSARYRIGPGGSQLLIIQADPTQAGIYTCLAYSKAGEAKQHFRLTVLVPPRIQRENTSYLVTSPKPIELPCRVIQGHPIPIVKWFHNNIELNIIEGSGDFKYKLTSFNSLLLLHTTKLDHGKYQCLIMNDAGQDFIDLHLDVNVPPIVTVESSEIIGIVNKPITLNCHVDGYPLPFIYWTKSGRSIDTQPGFQILNNGSLRIHHLQVQHTGYYLCWAENLVHRTHAQIRLEVQVPPSIDQIERHYTGIIGQSVKLSCQANGIPIPVITWHGIYNVSGTAIVDSFGNLYIDQLEKNHAGELLCSAHNAIGQTTKQFSLSVLDNQVTTTVAYEIQSNPLPFLVISPKNLTLDYGDSLELICQTNLISPLDIQWLHNGHSIDNIQYLTHFYDRNVLRINKAADEHTGVYQCFANNSSNQQFIISSPVTVTVRPHPQSHNRAVMAGHRLILSCEIDSIINNNFLGIIEWFHNGLPLKVNSENRNRIDYRNGTLIIEQTSASDSGVYKCLFRNGNGTRTESYHSINIFTRPAFTIKLPRVAQQLVTGSMLLLNCLADAWPEPVLKWSKNGSALEGIDGVRLQILFNNSLKIDPVELSDTGRYTCSAENTLGIATTTCDVIVHDILPTTTTIRHLQGEIKRINIDHIVLHWNSILKKSTFYQVPLILQSILQTNTFFLFPPSWFFLTTNTNNSFPYCSIDDAFHRQIKVSFADGSHLHIIEKASDESIQFNGTYPDDYQFEQEIILAETVVQTRRGMLVASR</sequence>
<dbReference type="EMBL" id="CAJNOR010000250">
    <property type="protein sequence ID" value="CAF0855404.1"/>
    <property type="molecule type" value="Genomic_DNA"/>
</dbReference>
<comment type="caution">
    <text evidence="16">The sequence shown here is derived from an EMBL/GenBank/DDBJ whole genome shotgun (WGS) entry which is preliminary data.</text>
</comment>
<dbReference type="InterPro" id="IPR013098">
    <property type="entry name" value="Ig_I-set"/>
</dbReference>
<name>A0A814TXQ4_ADIRI</name>
<feature type="domain" description="Ig-like" evidence="14">
    <location>
        <begin position="416"/>
        <end position="502"/>
    </location>
</feature>
<evidence type="ECO:0000256" key="4">
    <source>
        <dbReference type="ARBA" id="ARBA00022692"/>
    </source>
</evidence>
<feature type="domain" description="Ig-like" evidence="14">
    <location>
        <begin position="1885"/>
        <end position="1966"/>
    </location>
</feature>
<feature type="domain" description="Ig-like" evidence="14">
    <location>
        <begin position="2635"/>
        <end position="2722"/>
    </location>
</feature>
<dbReference type="Pfam" id="PF23560">
    <property type="entry name" value="GBD_Hemicentin"/>
    <property type="match status" value="1"/>
</dbReference>
<dbReference type="InterPro" id="IPR003598">
    <property type="entry name" value="Ig_sub2"/>
</dbReference>
<accession>A0A814TXQ4</accession>
<keyword evidence="6" id="KW-0677">Repeat</keyword>
<evidence type="ECO:0000256" key="2">
    <source>
        <dbReference type="ARBA" id="ARBA00004613"/>
    </source>
</evidence>
<feature type="domain" description="Ig-like" evidence="14">
    <location>
        <begin position="508"/>
        <end position="602"/>
    </location>
</feature>
<evidence type="ECO:0000256" key="8">
    <source>
        <dbReference type="ARBA" id="ARBA00023136"/>
    </source>
</evidence>
<feature type="domain" description="Ig-like" evidence="14">
    <location>
        <begin position="875"/>
        <end position="962"/>
    </location>
</feature>
<dbReference type="FunFam" id="2.60.40.10:FF:000016">
    <property type="entry name" value="Fibroblast growth factor receptor"/>
    <property type="match status" value="1"/>
</dbReference>
<dbReference type="GO" id="GO:0007156">
    <property type="term" value="P:homophilic cell adhesion via plasma membrane adhesion molecules"/>
    <property type="evidence" value="ECO:0007669"/>
    <property type="project" value="TreeGrafter"/>
</dbReference>
<dbReference type="GO" id="GO:0005576">
    <property type="term" value="C:extracellular region"/>
    <property type="evidence" value="ECO:0007669"/>
    <property type="project" value="UniProtKB-SubCell"/>
</dbReference>
<feature type="domain" description="Ig-like" evidence="14">
    <location>
        <begin position="1246"/>
        <end position="1337"/>
    </location>
</feature>
<dbReference type="Proteomes" id="UP000663852">
    <property type="component" value="Unassembled WGS sequence"/>
</dbReference>
<reference evidence="16" key="1">
    <citation type="submission" date="2021-02" db="EMBL/GenBank/DDBJ databases">
        <authorList>
            <person name="Nowell W R."/>
        </authorList>
    </citation>
    <scope>NUCLEOTIDE SEQUENCE</scope>
</reference>
<evidence type="ECO:0000259" key="14">
    <source>
        <dbReference type="PROSITE" id="PS50835"/>
    </source>
</evidence>
<dbReference type="PANTHER" id="PTHR10075:SF100">
    <property type="entry name" value="FASCICLIN-2"/>
    <property type="match status" value="1"/>
</dbReference>
<gene>
    <name evidence="16" type="ORF">EDS130_LOCUS23464</name>
    <name evidence="15" type="ORF">XAT740_LOCUS5701</name>
</gene>
<comment type="subcellular location">
    <subcellularLocation>
        <location evidence="1">Membrane</location>
        <topology evidence="1">Single-pass membrane protein</topology>
    </subcellularLocation>
    <subcellularLocation>
        <location evidence="2">Secreted</location>
    </subcellularLocation>
</comment>
<dbReference type="InterPro" id="IPR036465">
    <property type="entry name" value="vWFA_dom_sf"/>
</dbReference>
<evidence type="ECO:0000256" key="1">
    <source>
        <dbReference type="ARBA" id="ARBA00004167"/>
    </source>
</evidence>
<keyword evidence="10" id="KW-0675">Receptor</keyword>
<feature type="signal peptide" evidence="13">
    <location>
        <begin position="1"/>
        <end position="18"/>
    </location>
</feature>
<keyword evidence="8" id="KW-0472">Membrane</keyword>
<evidence type="ECO:0000256" key="13">
    <source>
        <dbReference type="SAM" id="SignalP"/>
    </source>
</evidence>
<feature type="domain" description="Ig-like" evidence="14">
    <location>
        <begin position="1061"/>
        <end position="1143"/>
    </location>
</feature>
<dbReference type="FunFam" id="2.60.40.10:FF:000032">
    <property type="entry name" value="palladin isoform X1"/>
    <property type="match status" value="2"/>
</dbReference>
<evidence type="ECO:0000256" key="6">
    <source>
        <dbReference type="ARBA" id="ARBA00022737"/>
    </source>
</evidence>
<evidence type="ECO:0000256" key="12">
    <source>
        <dbReference type="ARBA" id="ARBA00023319"/>
    </source>
</evidence>
<dbReference type="PROSITE" id="PS50835">
    <property type="entry name" value="IG_LIKE"/>
    <property type="match status" value="27"/>
</dbReference>
<keyword evidence="17" id="KW-1185">Reference proteome</keyword>
<evidence type="ECO:0000256" key="9">
    <source>
        <dbReference type="ARBA" id="ARBA00023157"/>
    </source>
</evidence>
<dbReference type="Pfam" id="PF07679">
    <property type="entry name" value="I-set"/>
    <property type="match status" value="11"/>
</dbReference>
<dbReference type="SMART" id="SM00408">
    <property type="entry name" value="IGc2"/>
    <property type="match status" value="26"/>
</dbReference>
<feature type="domain" description="Ig-like" evidence="14">
    <location>
        <begin position="2252"/>
        <end position="2342"/>
    </location>
</feature>
<dbReference type="FunFam" id="2.60.40.10:FF:000503">
    <property type="entry name" value="Hemicentin 1"/>
    <property type="match status" value="3"/>
</dbReference>
<keyword evidence="9" id="KW-1015">Disulfide bond</keyword>
<dbReference type="InterPro" id="IPR003599">
    <property type="entry name" value="Ig_sub"/>
</dbReference>
<dbReference type="GO" id="GO:0007411">
    <property type="term" value="P:axon guidance"/>
    <property type="evidence" value="ECO:0007669"/>
    <property type="project" value="TreeGrafter"/>
</dbReference>
<feature type="domain" description="Ig-like" evidence="14">
    <location>
        <begin position="2823"/>
        <end position="2912"/>
    </location>
</feature>
<evidence type="ECO:0000256" key="10">
    <source>
        <dbReference type="ARBA" id="ARBA00023170"/>
    </source>
</evidence>
<dbReference type="Pfam" id="PF25106">
    <property type="entry name" value="VWA_4"/>
    <property type="match status" value="1"/>
</dbReference>